<reference evidence="6 7" key="1">
    <citation type="submission" date="2015-10" db="EMBL/GenBank/DDBJ databases">
        <title>Corynebacteirum lowii and Corynebacterium oculi species nova, derived from human clinical disease and and emended description of Corynebacterium mastiditis.</title>
        <authorList>
            <person name="Bernard K."/>
            <person name="Pacheco A.L."/>
            <person name="Mcdougall C."/>
            <person name="Burtx T."/>
            <person name="Weibe D."/>
            <person name="Tyler S."/>
            <person name="Olson A.B."/>
            <person name="Cnockaert M."/>
            <person name="Eguchi H."/>
            <person name="Kuwahara T."/>
            <person name="Nakayama-Imaohji H."/>
            <person name="Boudewijins M."/>
            <person name="Van Hoecke F."/>
            <person name="Bernier A.-M."/>
            <person name="Vandamme P."/>
        </authorList>
    </citation>
    <scope>NUCLEOTIDE SEQUENCE [LARGE SCALE GENOMIC DNA]</scope>
    <source>
        <strain evidence="6 7">NML 130210</strain>
    </source>
</reference>
<accession>A0A0Q0YC96</accession>
<sequence>MHPLTSLSLAAGAWILVVGINSFWVSVACILLAWGYAAAATVWEGSPLRRVSRVPLWGAALSAPVAASMILIHAPHGQHRVAPLLTSDGLLVAAELTVRFLALVTVVLAATVSFRVADLAKALQTAKVPASLGYVVGATLHLAPEARASIRRIREANALAGRSTRGWAIFPRVVVPLMTTLMVRAAHSAETLETLGVGRKGPRTVLCPVPDSGAQRLIRWLAPWVCVAVVAGGYLL</sequence>
<keyword evidence="7" id="KW-1185">Reference proteome</keyword>
<comment type="caution">
    <text evidence="6">The sequence shown here is derived from an EMBL/GenBank/DDBJ whole genome shotgun (WGS) entry which is preliminary data.</text>
</comment>
<organism evidence="6 7">
    <name type="scientific">Corynebacterium oculi</name>
    <dbReference type="NCBI Taxonomy" id="1544416"/>
    <lineage>
        <taxon>Bacteria</taxon>
        <taxon>Bacillati</taxon>
        <taxon>Actinomycetota</taxon>
        <taxon>Actinomycetes</taxon>
        <taxon>Mycobacteriales</taxon>
        <taxon>Corynebacteriaceae</taxon>
        <taxon>Corynebacterium</taxon>
    </lineage>
</organism>
<dbReference type="AlphaFoldDB" id="A0A0Q0YC96"/>
<dbReference type="EMBL" id="LKST01000003">
    <property type="protein sequence ID" value="KQB83756.1"/>
    <property type="molecule type" value="Genomic_DNA"/>
</dbReference>
<keyword evidence="2 5" id="KW-0812">Transmembrane</keyword>
<keyword evidence="4 5" id="KW-0472">Membrane</keyword>
<dbReference type="Pfam" id="PF02361">
    <property type="entry name" value="CbiQ"/>
    <property type="match status" value="1"/>
</dbReference>
<dbReference type="CDD" id="cd16914">
    <property type="entry name" value="EcfT"/>
    <property type="match status" value="1"/>
</dbReference>
<dbReference type="PATRIC" id="fig|1544416.3.peg.1828"/>
<evidence type="ECO:0000313" key="6">
    <source>
        <dbReference type="EMBL" id="KQB83756.1"/>
    </source>
</evidence>
<feature type="transmembrane region" description="Helical" evidence="5">
    <location>
        <begin position="54"/>
        <end position="76"/>
    </location>
</feature>
<keyword evidence="3 5" id="KW-1133">Transmembrane helix</keyword>
<proteinExistence type="predicted"/>
<dbReference type="GO" id="GO:0005886">
    <property type="term" value="C:plasma membrane"/>
    <property type="evidence" value="ECO:0007669"/>
    <property type="project" value="UniProtKB-ARBA"/>
</dbReference>
<evidence type="ECO:0008006" key="8">
    <source>
        <dbReference type="Google" id="ProtNLM"/>
    </source>
</evidence>
<evidence type="ECO:0000256" key="5">
    <source>
        <dbReference type="SAM" id="Phobius"/>
    </source>
</evidence>
<dbReference type="OrthoDB" id="4409240at2"/>
<dbReference type="InterPro" id="IPR003339">
    <property type="entry name" value="ABC/ECF_trnsptr_transmembrane"/>
</dbReference>
<dbReference type="STRING" id="1544416.Cocul_01828"/>
<name>A0A0Q0YC96_9CORY</name>
<evidence type="ECO:0000256" key="2">
    <source>
        <dbReference type="ARBA" id="ARBA00022692"/>
    </source>
</evidence>
<evidence type="ECO:0000256" key="3">
    <source>
        <dbReference type="ARBA" id="ARBA00022989"/>
    </source>
</evidence>
<protein>
    <recommendedName>
        <fullName evidence="8">Energy-coupling factor transporter transmembrane protein EcfT</fullName>
    </recommendedName>
</protein>
<feature type="transmembrane region" description="Helical" evidence="5">
    <location>
        <begin position="12"/>
        <end position="42"/>
    </location>
</feature>
<comment type="subcellular location">
    <subcellularLocation>
        <location evidence="1">Membrane</location>
        <topology evidence="1">Multi-pass membrane protein</topology>
    </subcellularLocation>
</comment>
<evidence type="ECO:0000313" key="7">
    <source>
        <dbReference type="Proteomes" id="UP000050517"/>
    </source>
</evidence>
<gene>
    <name evidence="6" type="ORF">Cocul_01828</name>
</gene>
<evidence type="ECO:0000256" key="4">
    <source>
        <dbReference type="ARBA" id="ARBA00023136"/>
    </source>
</evidence>
<evidence type="ECO:0000256" key="1">
    <source>
        <dbReference type="ARBA" id="ARBA00004141"/>
    </source>
</evidence>
<dbReference type="RefSeq" id="WP_055122903.1">
    <property type="nucleotide sequence ID" value="NZ_LKST01000003.1"/>
</dbReference>
<dbReference type="Proteomes" id="UP000050517">
    <property type="component" value="Unassembled WGS sequence"/>
</dbReference>
<feature type="transmembrane region" description="Helical" evidence="5">
    <location>
        <begin position="96"/>
        <end position="117"/>
    </location>
</feature>